<dbReference type="SUPFAM" id="SSF51316">
    <property type="entry name" value="Mss4-like"/>
    <property type="match status" value="1"/>
</dbReference>
<evidence type="ECO:0008006" key="3">
    <source>
        <dbReference type="Google" id="ProtNLM"/>
    </source>
</evidence>
<accession>A0A438AJ65</accession>
<evidence type="ECO:0000313" key="2">
    <source>
        <dbReference type="Proteomes" id="UP000285908"/>
    </source>
</evidence>
<evidence type="ECO:0000313" key="1">
    <source>
        <dbReference type="EMBL" id="RVV98750.1"/>
    </source>
</evidence>
<dbReference type="OrthoDB" id="5500342at2"/>
<dbReference type="InterPro" id="IPR011057">
    <property type="entry name" value="Mss4-like_sf"/>
</dbReference>
<sequence>MPGPIDLSCRCGAVAVRVAEGPGMRCTCYCADCRGYAHRLGRGEILDPAGGTEVYHTTPDLVSITRGADRIACLRMTQRGPLRWFAACCNTPLAGTPPTRAVPFVGIVLAGAADPEAAGRCRARLFPDAATAPLTGRPRARRGNVAAVVGGVVARGIAARLAGRHRDTPFFDAAGAPVAQPEPPA</sequence>
<reference evidence="1 2" key="1">
    <citation type="submission" date="2018-11" db="EMBL/GenBank/DDBJ databases">
        <title>Mesobaculum littorinae gen. nov., sp. nov., isolated from Littorina scabra that represents a novel genus of the order Rhodobacteraceae.</title>
        <authorList>
            <person name="Li F."/>
        </authorList>
    </citation>
    <scope>NUCLEOTIDE SEQUENCE [LARGE SCALE GENOMIC DNA]</scope>
    <source>
        <strain evidence="1 2">M0103</strain>
    </source>
</reference>
<dbReference type="Pfam" id="PF19648">
    <property type="entry name" value="DUF6151"/>
    <property type="match status" value="1"/>
</dbReference>
<dbReference type="EMBL" id="RQXX01000002">
    <property type="protein sequence ID" value="RVV98750.1"/>
    <property type="molecule type" value="Genomic_DNA"/>
</dbReference>
<protein>
    <recommendedName>
        <fullName evidence="3">CENP-V/GFA domain-containing protein</fullName>
    </recommendedName>
</protein>
<proteinExistence type="predicted"/>
<comment type="caution">
    <text evidence="1">The sequence shown here is derived from an EMBL/GenBank/DDBJ whole genome shotgun (WGS) entry which is preliminary data.</text>
</comment>
<dbReference type="Gene3D" id="3.90.1590.10">
    <property type="entry name" value="glutathione-dependent formaldehyde- activating enzyme (gfa)"/>
    <property type="match status" value="1"/>
</dbReference>
<dbReference type="Proteomes" id="UP000285908">
    <property type="component" value="Unassembled WGS sequence"/>
</dbReference>
<dbReference type="AlphaFoldDB" id="A0A438AJ65"/>
<gene>
    <name evidence="1" type="ORF">EKE94_07560</name>
</gene>
<dbReference type="InterPro" id="IPR046149">
    <property type="entry name" value="DUF6151"/>
</dbReference>
<name>A0A438AJ65_9RHOB</name>
<organism evidence="1 2">
    <name type="scientific">Mesobaculum littorinae</name>
    <dbReference type="NCBI Taxonomy" id="2486419"/>
    <lineage>
        <taxon>Bacteria</taxon>
        <taxon>Pseudomonadati</taxon>
        <taxon>Pseudomonadota</taxon>
        <taxon>Alphaproteobacteria</taxon>
        <taxon>Rhodobacterales</taxon>
        <taxon>Roseobacteraceae</taxon>
        <taxon>Mesobaculum</taxon>
    </lineage>
</organism>
<dbReference type="RefSeq" id="WP_127905981.1">
    <property type="nucleotide sequence ID" value="NZ_RQXX01000002.1"/>
</dbReference>
<keyword evidence="2" id="KW-1185">Reference proteome</keyword>